<dbReference type="RefSeq" id="WP_237445586.1">
    <property type="nucleotide sequence ID" value="NZ_CAKLPX010000004.1"/>
</dbReference>
<dbReference type="InterPro" id="IPR002901">
    <property type="entry name" value="MGlyc_endo_b_GlcNAc-like_dom"/>
</dbReference>
<feature type="signal peptide" evidence="1">
    <location>
        <begin position="1"/>
        <end position="22"/>
    </location>
</feature>
<sequence length="317" mass="35394">MRLFSTAKLALKTLLTAVSVTAVLTGCDEQPKEPRAAAEQAERQILQETVSTPEELLALFQRLSYTNESWQQGIHQVPRLIAGDITENWQHISNTIPVQQKKNIFFRLMAPLILISNENIIAERQLIQNGDRDSAEVKQIAIRYRVLKSLNDSLDENSYAELLSRVDTVPPSLALAQSAEESGWGTSRFAAEGNALFGQWDFSGKGMIPERQRKELGNYGLARFDSPLASVEGYMLNLNTTGAYQNLRDLRQQLRADKQKVTGKALATTLDKYSERGQAYIDGLQQMMSFNRLAATDEAYLSDSPEIQLITVPANAK</sequence>
<evidence type="ECO:0000259" key="2">
    <source>
        <dbReference type="Pfam" id="PF01832"/>
    </source>
</evidence>
<dbReference type="PROSITE" id="PS51257">
    <property type="entry name" value="PROKAR_LIPOPROTEIN"/>
    <property type="match status" value="1"/>
</dbReference>
<evidence type="ECO:0000313" key="3">
    <source>
        <dbReference type="EMBL" id="CAH0992899.1"/>
    </source>
</evidence>
<accession>A0ABM9AIL6</accession>
<feature type="domain" description="Mannosyl-glycoprotein endo-beta-N-acetylglucosamidase-like" evidence="2">
    <location>
        <begin position="160"/>
        <end position="288"/>
    </location>
</feature>
<dbReference type="EMBL" id="CAKLPX010000004">
    <property type="protein sequence ID" value="CAH0992899.1"/>
    <property type="molecule type" value="Genomic_DNA"/>
</dbReference>
<gene>
    <name evidence="3" type="ORF">SIN8267_03037</name>
</gene>
<keyword evidence="1" id="KW-0732">Signal</keyword>
<dbReference type="PANTHER" id="PTHR40572">
    <property type="entry name" value="PROTEIN BAX"/>
    <property type="match status" value="1"/>
</dbReference>
<dbReference type="Gene3D" id="1.10.530.10">
    <property type="match status" value="1"/>
</dbReference>
<evidence type="ECO:0000313" key="4">
    <source>
        <dbReference type="Proteomes" id="UP000838100"/>
    </source>
</evidence>
<evidence type="ECO:0000256" key="1">
    <source>
        <dbReference type="SAM" id="SignalP"/>
    </source>
</evidence>
<keyword evidence="4" id="KW-1185">Reference proteome</keyword>
<reference evidence="3" key="1">
    <citation type="submission" date="2021-12" db="EMBL/GenBank/DDBJ databases">
        <authorList>
            <person name="Rodrigo-Torres L."/>
            <person name="Arahal R. D."/>
            <person name="Lucena T."/>
        </authorList>
    </citation>
    <scope>NUCLEOTIDE SEQUENCE</scope>
    <source>
        <strain evidence="3">CECT 8267</strain>
    </source>
</reference>
<name>A0ABM9AIL6_9GAMM</name>
<dbReference type="Pfam" id="PF01832">
    <property type="entry name" value="Glucosaminidase"/>
    <property type="match status" value="1"/>
</dbReference>
<dbReference type="InterPro" id="IPR053195">
    <property type="entry name" value="Bax-like"/>
</dbReference>
<dbReference type="PANTHER" id="PTHR40572:SF1">
    <property type="entry name" value="PROTEIN BAX"/>
    <property type="match status" value="1"/>
</dbReference>
<organism evidence="3 4">
    <name type="scientific">Sinobacterium norvegicum</name>
    <dbReference type="NCBI Taxonomy" id="1641715"/>
    <lineage>
        <taxon>Bacteria</taxon>
        <taxon>Pseudomonadati</taxon>
        <taxon>Pseudomonadota</taxon>
        <taxon>Gammaproteobacteria</taxon>
        <taxon>Cellvibrionales</taxon>
        <taxon>Spongiibacteraceae</taxon>
        <taxon>Sinobacterium</taxon>
    </lineage>
</organism>
<dbReference type="Proteomes" id="UP000838100">
    <property type="component" value="Unassembled WGS sequence"/>
</dbReference>
<feature type="chain" id="PRO_5046962937" description="Mannosyl-glycoprotein endo-beta-N-acetylglucosamidase-like domain-containing protein" evidence="1">
    <location>
        <begin position="23"/>
        <end position="317"/>
    </location>
</feature>
<proteinExistence type="predicted"/>
<protein>
    <recommendedName>
        <fullName evidence="2">Mannosyl-glycoprotein endo-beta-N-acetylglucosamidase-like domain-containing protein</fullName>
    </recommendedName>
</protein>
<comment type="caution">
    <text evidence="3">The sequence shown here is derived from an EMBL/GenBank/DDBJ whole genome shotgun (WGS) entry which is preliminary data.</text>
</comment>